<evidence type="ECO:0000313" key="4">
    <source>
        <dbReference type="Proteomes" id="UP000589036"/>
    </source>
</evidence>
<dbReference type="EMBL" id="JACCCC010000001">
    <property type="protein sequence ID" value="NYE47329.1"/>
    <property type="molecule type" value="Genomic_DNA"/>
</dbReference>
<dbReference type="InterPro" id="IPR036188">
    <property type="entry name" value="FAD/NAD-bd_sf"/>
</dbReference>
<accession>A0A852TTI5</accession>
<feature type="transmembrane region" description="Helical" evidence="1">
    <location>
        <begin position="12"/>
        <end position="29"/>
    </location>
</feature>
<dbReference type="Pfam" id="PF01593">
    <property type="entry name" value="Amino_oxidase"/>
    <property type="match status" value="1"/>
</dbReference>
<dbReference type="AlphaFoldDB" id="A0A852TTI5"/>
<dbReference type="SUPFAM" id="SSF51905">
    <property type="entry name" value="FAD/NAD(P)-binding domain"/>
    <property type="match status" value="1"/>
</dbReference>
<keyword evidence="1" id="KW-0812">Transmembrane</keyword>
<organism evidence="3 4">
    <name type="scientific">Spinactinospora alkalitolerans</name>
    <dbReference type="NCBI Taxonomy" id="687207"/>
    <lineage>
        <taxon>Bacteria</taxon>
        <taxon>Bacillati</taxon>
        <taxon>Actinomycetota</taxon>
        <taxon>Actinomycetes</taxon>
        <taxon>Streptosporangiales</taxon>
        <taxon>Nocardiopsidaceae</taxon>
        <taxon>Spinactinospora</taxon>
    </lineage>
</organism>
<dbReference type="PANTHER" id="PTHR42923:SF17">
    <property type="entry name" value="AMINE OXIDASE DOMAIN-CONTAINING PROTEIN"/>
    <property type="match status" value="1"/>
</dbReference>
<keyword evidence="1" id="KW-0472">Membrane</keyword>
<keyword evidence="4" id="KW-1185">Reference proteome</keyword>
<reference evidence="3 4" key="1">
    <citation type="submission" date="2020-07" db="EMBL/GenBank/DDBJ databases">
        <title>Sequencing the genomes of 1000 actinobacteria strains.</title>
        <authorList>
            <person name="Klenk H.-P."/>
        </authorList>
    </citation>
    <scope>NUCLEOTIDE SEQUENCE [LARGE SCALE GENOMIC DNA]</scope>
    <source>
        <strain evidence="3 4">CXB654</strain>
    </source>
</reference>
<feature type="domain" description="Amine oxidase" evidence="2">
    <location>
        <begin position="20"/>
        <end position="286"/>
    </location>
</feature>
<dbReference type="GO" id="GO:0016491">
    <property type="term" value="F:oxidoreductase activity"/>
    <property type="evidence" value="ECO:0007669"/>
    <property type="project" value="InterPro"/>
</dbReference>
<dbReference type="RefSeq" id="WP_179643295.1">
    <property type="nucleotide sequence ID" value="NZ_BAAAYY010000017.1"/>
</dbReference>
<name>A0A852TTI5_9ACTN</name>
<dbReference type="Gene3D" id="1.10.405.20">
    <property type="match status" value="1"/>
</dbReference>
<proteinExistence type="predicted"/>
<dbReference type="InterPro" id="IPR050464">
    <property type="entry name" value="Zeta_carotene_desat/Oxidored"/>
</dbReference>
<gene>
    <name evidence="3" type="ORF">HDA32_002449</name>
</gene>
<dbReference type="InterPro" id="IPR002937">
    <property type="entry name" value="Amino_oxidase"/>
</dbReference>
<evidence type="ECO:0000256" key="1">
    <source>
        <dbReference type="SAM" id="Phobius"/>
    </source>
</evidence>
<keyword evidence="1" id="KW-1133">Transmembrane helix</keyword>
<dbReference type="Gene3D" id="3.50.50.60">
    <property type="entry name" value="FAD/NAD(P)-binding domain"/>
    <property type="match status" value="1"/>
</dbReference>
<dbReference type="Gene3D" id="3.30.70.1990">
    <property type="match status" value="1"/>
</dbReference>
<protein>
    <submittedName>
        <fullName evidence="3">Putative NAD/FAD-binding protein</fullName>
    </submittedName>
</protein>
<dbReference type="PANTHER" id="PTHR42923">
    <property type="entry name" value="PROTOPORPHYRINOGEN OXIDASE"/>
    <property type="match status" value="1"/>
</dbReference>
<dbReference type="Proteomes" id="UP000589036">
    <property type="component" value="Unassembled WGS sequence"/>
</dbReference>
<sequence>MTQSEEPAGRRRIAVVGAGVAGLTAAYVLQRGGAEVTLFEAEERLGGHAHTHDVPDGDGPPLAVDSGFIVHNRRTYPLLTRLFDELGVRTRPCEMSMAVTCEGCGLEYAGARGLRGLFPTAGNLARPRYLRMLGEIPRFHRAARRLLRTPGTGAAEPTLGEFARRCGHSGYFTSHFLLPLVSAVWSCPPGTALDYPARYLFAFLANHGMLSVFGSPRWRTVVGGSRGYVERAAKELTSVRTATPVHSVRRTAEGLGVRTEDGAQEHFDAGVIATHADQALRLLERPSDAQRRVLGAFGYSRNPTLLHTDPSLLPRAAAARASWNHRLQSCSASAETVRVSYHMNRLQGLDARSDYVVSLNSADAVPEDRVLAAMVYHHPVYTPESLAAQRLLPDLNDSVLAFAGAHHGWGFHEDGCRSGVAAAEALGTRW</sequence>
<evidence type="ECO:0000259" key="2">
    <source>
        <dbReference type="Pfam" id="PF01593"/>
    </source>
</evidence>
<dbReference type="PRINTS" id="PR00419">
    <property type="entry name" value="ADXRDTASE"/>
</dbReference>
<comment type="caution">
    <text evidence="3">The sequence shown here is derived from an EMBL/GenBank/DDBJ whole genome shotgun (WGS) entry which is preliminary data.</text>
</comment>
<evidence type="ECO:0000313" key="3">
    <source>
        <dbReference type="EMBL" id="NYE47329.1"/>
    </source>
</evidence>